<reference key="2">
    <citation type="submission" date="2010-08" db="EMBL/GenBank/DDBJ databases">
        <title>Functional convergence in reduced genomes of bacterial symbionts spanning 200 million years of evolution.</title>
        <authorList>
            <person name="McCutcheon J.P."/>
            <person name="Moran N.A."/>
        </authorList>
    </citation>
    <scope>NUCLEOTIDE SEQUENCE</scope>
    <source>
        <strain>CARI</strain>
    </source>
</reference>
<evidence type="ECO:0000256" key="8">
    <source>
        <dbReference type="ARBA" id="ARBA00022932"/>
    </source>
</evidence>
<protein>
    <recommendedName>
        <fullName evidence="3">Beta sliding clamp</fullName>
    </recommendedName>
    <alternativeName>
        <fullName evidence="11">Beta-clamp processivity factor</fullName>
    </alternativeName>
    <alternativeName>
        <fullName evidence="10">DNA polymerase III beta sliding clamp subunit</fullName>
    </alternativeName>
</protein>
<dbReference type="Pfam" id="PF02767">
    <property type="entry name" value="DNA_pol3_beta_2"/>
    <property type="match status" value="1"/>
</dbReference>
<keyword evidence="9" id="KW-0238">DNA-binding</keyword>
<accession>E0TIX9</accession>
<evidence type="ECO:0000256" key="9">
    <source>
        <dbReference type="ARBA" id="ARBA00023125"/>
    </source>
</evidence>
<dbReference type="Gene3D" id="3.70.10.10">
    <property type="match status" value="1"/>
</dbReference>
<keyword evidence="6" id="KW-0548">Nucleotidyltransferase</keyword>
<keyword evidence="4" id="KW-0963">Cytoplasm</keyword>
<dbReference type="Proteomes" id="UP000001303">
    <property type="component" value="Chromosome"/>
</dbReference>
<evidence type="ECO:0000259" key="12">
    <source>
        <dbReference type="Pfam" id="PF02767"/>
    </source>
</evidence>
<evidence type="ECO:0000256" key="7">
    <source>
        <dbReference type="ARBA" id="ARBA00022705"/>
    </source>
</evidence>
<comment type="similarity">
    <text evidence="2">Belongs to the beta sliding clamp family.</text>
</comment>
<dbReference type="GO" id="GO:0003677">
    <property type="term" value="F:DNA binding"/>
    <property type="evidence" value="ECO:0007669"/>
    <property type="project" value="UniProtKB-KW"/>
</dbReference>
<dbReference type="InterPro" id="IPR022635">
    <property type="entry name" value="DNA_polIII_beta_C"/>
</dbReference>
<keyword evidence="8" id="KW-0239">DNA-directed DNA polymerase</keyword>
<dbReference type="Pfam" id="PF02768">
    <property type="entry name" value="DNA_pol3_beta_3"/>
    <property type="match status" value="1"/>
</dbReference>
<evidence type="ECO:0000256" key="6">
    <source>
        <dbReference type="ARBA" id="ARBA00022695"/>
    </source>
</evidence>
<dbReference type="NCBIfam" id="TIGR00663">
    <property type="entry name" value="dnan"/>
    <property type="match status" value="1"/>
</dbReference>
<keyword evidence="5" id="KW-0808">Transferase</keyword>
<dbReference type="SMART" id="SM00480">
    <property type="entry name" value="POL3Bc"/>
    <property type="match status" value="1"/>
</dbReference>
<dbReference type="GO" id="GO:0009360">
    <property type="term" value="C:DNA polymerase III complex"/>
    <property type="evidence" value="ECO:0007669"/>
    <property type="project" value="InterPro"/>
</dbReference>
<sequence>MKILKIRKKKIFFLIKKIVRIIKKKINFKILLNLFIKKIKKKILFITSNNEIQLEFKINIKKNYDNIKFLIDSEKFIKIISYLKNSNYIYIYIIKNIIILKSKKYNTILKSQKFKNFPIFNKIIKKKICFKVKEYKIKKIFKILYNSISNINAKYSLNGLLINIEKKKISFLSTDGFRLSYYFLNIKNNYKTKIIIPKKNIFEIIKILNYEKKKIKIIILKNYIIFKIFKIKFISRLIKEDFINYKYIINKKYRYKIKINRKKILNIIKKISLIEKDKIKIIKFNIKRNNLKISSFNKIEEISNEKININYKNKNININLNIKYLLEILTNIKNKHIIFKFNKKKSILIKIYNKKNFKYIIMPIEI</sequence>
<evidence type="ECO:0000256" key="10">
    <source>
        <dbReference type="ARBA" id="ARBA00030988"/>
    </source>
</evidence>
<evidence type="ECO:0000256" key="3">
    <source>
        <dbReference type="ARBA" id="ARBA00021035"/>
    </source>
</evidence>
<dbReference type="InterPro" id="IPR046938">
    <property type="entry name" value="DNA_clamp_sf"/>
</dbReference>
<evidence type="ECO:0000259" key="13">
    <source>
        <dbReference type="Pfam" id="PF02768"/>
    </source>
</evidence>
<evidence type="ECO:0000256" key="5">
    <source>
        <dbReference type="ARBA" id="ARBA00022679"/>
    </source>
</evidence>
<feature type="domain" description="DNA polymerase III beta sliding clamp C-terminal" evidence="13">
    <location>
        <begin position="248"/>
        <end position="364"/>
    </location>
</feature>
<dbReference type="HOGENOM" id="CLU_038149_4_2_4"/>
<dbReference type="CDD" id="cd00140">
    <property type="entry name" value="beta_clamp"/>
    <property type="match status" value="1"/>
</dbReference>
<evidence type="ECO:0000256" key="11">
    <source>
        <dbReference type="ARBA" id="ARBA00033276"/>
    </source>
</evidence>
<dbReference type="STRING" id="871271.ZICARI_148"/>
<dbReference type="KEGG" id="zin:ZICARI_148"/>
<keyword evidence="15" id="KW-1185">Reference proteome</keyword>
<evidence type="ECO:0000256" key="1">
    <source>
        <dbReference type="ARBA" id="ARBA00004496"/>
    </source>
</evidence>
<organism evidence="14 15">
    <name type="scientific">Zinderia insecticola (strain CARI)</name>
    <dbReference type="NCBI Taxonomy" id="871271"/>
    <lineage>
        <taxon>Bacteria</taxon>
        <taxon>Pseudomonadati</taxon>
        <taxon>Pseudomonadota</taxon>
        <taxon>Betaproteobacteria</taxon>
        <taxon>Burkholderiales</taxon>
        <taxon>Oxalobacteraceae</taxon>
        <taxon>Candidatus Zinderia</taxon>
    </lineage>
</organism>
<dbReference type="AlphaFoldDB" id="E0TIX9"/>
<dbReference type="InterPro" id="IPR001001">
    <property type="entry name" value="DNA_polIII_beta"/>
</dbReference>
<dbReference type="PANTHER" id="PTHR30478:SF0">
    <property type="entry name" value="BETA SLIDING CLAMP"/>
    <property type="match status" value="1"/>
</dbReference>
<name>E0TIX9_ZINIC</name>
<dbReference type="InterPro" id="IPR022637">
    <property type="entry name" value="DNA_polIII_beta_cen"/>
</dbReference>
<dbReference type="EMBL" id="CP002161">
    <property type="protein sequence ID" value="ADM89756.1"/>
    <property type="molecule type" value="Genomic_DNA"/>
</dbReference>
<proteinExistence type="inferred from homology"/>
<dbReference type="SUPFAM" id="SSF55979">
    <property type="entry name" value="DNA clamp"/>
    <property type="match status" value="3"/>
</dbReference>
<evidence type="ECO:0000256" key="2">
    <source>
        <dbReference type="ARBA" id="ARBA00010752"/>
    </source>
</evidence>
<keyword evidence="7" id="KW-0235">DNA replication</keyword>
<dbReference type="GO" id="GO:0005737">
    <property type="term" value="C:cytoplasm"/>
    <property type="evidence" value="ECO:0007669"/>
    <property type="project" value="UniProtKB-SubCell"/>
</dbReference>
<evidence type="ECO:0000313" key="14">
    <source>
        <dbReference type="EMBL" id="ADM89756.1"/>
    </source>
</evidence>
<dbReference type="GO" id="GO:0003887">
    <property type="term" value="F:DNA-directed DNA polymerase activity"/>
    <property type="evidence" value="ECO:0007669"/>
    <property type="project" value="UniProtKB-KW"/>
</dbReference>
<dbReference type="GO" id="GO:0008408">
    <property type="term" value="F:3'-5' exonuclease activity"/>
    <property type="evidence" value="ECO:0007669"/>
    <property type="project" value="InterPro"/>
</dbReference>
<evidence type="ECO:0000313" key="15">
    <source>
        <dbReference type="Proteomes" id="UP000001303"/>
    </source>
</evidence>
<gene>
    <name evidence="14" type="primary">dnaN</name>
    <name evidence="14" type="ordered locus">ZICARI_148</name>
</gene>
<dbReference type="Gene3D" id="3.10.150.10">
    <property type="entry name" value="DNA Polymerase III, subunit A, domain 2"/>
    <property type="match status" value="1"/>
</dbReference>
<dbReference type="GO" id="GO:0006271">
    <property type="term" value="P:DNA strand elongation involved in DNA replication"/>
    <property type="evidence" value="ECO:0007669"/>
    <property type="project" value="TreeGrafter"/>
</dbReference>
<reference evidence="14 15" key="1">
    <citation type="journal article" date="2010" name="Genome Biol. Evol.">
        <title>Functional convergence in reduced genomes of bacterial symbionts spanning 200 My of evolution.</title>
        <authorList>
            <person name="McCutcheon J.P."/>
            <person name="Moran N.A."/>
        </authorList>
    </citation>
    <scope>NUCLEOTIDE SEQUENCE [LARGE SCALE GENOMIC DNA]</scope>
    <source>
        <strain evidence="14 15">CARI</strain>
    </source>
</reference>
<evidence type="ECO:0000256" key="4">
    <source>
        <dbReference type="ARBA" id="ARBA00022490"/>
    </source>
</evidence>
<comment type="subcellular location">
    <subcellularLocation>
        <location evidence="1">Cytoplasm</location>
    </subcellularLocation>
</comment>
<dbReference type="PANTHER" id="PTHR30478">
    <property type="entry name" value="DNA POLYMERASE III SUBUNIT BETA"/>
    <property type="match status" value="1"/>
</dbReference>
<feature type="domain" description="DNA polymerase III beta sliding clamp central" evidence="12">
    <location>
        <begin position="133"/>
        <end position="242"/>
    </location>
</feature>